<dbReference type="RefSeq" id="WP_006916226.1">
    <property type="nucleotide sequence ID" value="NZ_GG698802.1"/>
</dbReference>
<name>C7XUT0_9LACO</name>
<accession>C7XUT0</accession>
<dbReference type="Proteomes" id="UP000003987">
    <property type="component" value="Unassembled WGS sequence"/>
</dbReference>
<feature type="compositionally biased region" description="Polar residues" evidence="1">
    <location>
        <begin position="220"/>
        <end position="237"/>
    </location>
</feature>
<dbReference type="EMBL" id="GG698802">
    <property type="protein sequence ID" value="EEU31041.1"/>
    <property type="molecule type" value="Genomic_DNA"/>
</dbReference>
<organism evidence="2 3">
    <name type="scientific">Limosilactobacillus coleohominis 101-4-CHN</name>
    <dbReference type="NCBI Taxonomy" id="575594"/>
    <lineage>
        <taxon>Bacteria</taxon>
        <taxon>Bacillati</taxon>
        <taxon>Bacillota</taxon>
        <taxon>Bacilli</taxon>
        <taxon>Lactobacillales</taxon>
        <taxon>Lactobacillaceae</taxon>
        <taxon>Limosilactobacillus</taxon>
    </lineage>
</organism>
<feature type="region of interest" description="Disordered" evidence="1">
    <location>
        <begin position="199"/>
        <end position="237"/>
    </location>
</feature>
<evidence type="ECO:0000256" key="1">
    <source>
        <dbReference type="SAM" id="MobiDB-lite"/>
    </source>
</evidence>
<dbReference type="eggNOG" id="ENOG50309T3">
    <property type="taxonomic scope" value="Bacteria"/>
</dbReference>
<dbReference type="AlphaFoldDB" id="C7XUT0"/>
<dbReference type="HOGENOM" id="CLU_1169489_0_0_9"/>
<dbReference type="STRING" id="575594.HMPREF0501_00446"/>
<gene>
    <name evidence="2" type="ORF">HMPREF0501_00446</name>
</gene>
<reference evidence="2 3" key="1">
    <citation type="submission" date="2009-06" db="EMBL/GenBank/DDBJ databases">
        <title>The Genome Sequence of Lactobacillus coleohominis strain 101-4-CHN.</title>
        <authorList>
            <consortium name="The Broad Institute Genome Sequencing Platform"/>
            <person name="Ward D."/>
            <person name="Young S.K."/>
            <person name="Zeng Q."/>
            <person name="Koehrsen M."/>
            <person name="Alvarado L."/>
            <person name="Berlin A."/>
            <person name="Borenstein D."/>
            <person name="Chen Z."/>
            <person name="Engels R."/>
            <person name="Freedman E."/>
            <person name="Gellesch M."/>
            <person name="Goldberg J."/>
            <person name="Griggs A."/>
            <person name="Gujja S."/>
            <person name="Heiman D."/>
            <person name="Hepburn T."/>
            <person name="Howarth C."/>
            <person name="Jen D."/>
            <person name="Larson L."/>
            <person name="Lewis B."/>
            <person name="Mehta T."/>
            <person name="Park D."/>
            <person name="Pearson M."/>
            <person name="Roberts A."/>
            <person name="Saif S."/>
            <person name="Shea T."/>
            <person name="Shenoy N."/>
            <person name="Sisk P."/>
            <person name="Stolte C."/>
            <person name="Sykes S."/>
            <person name="Walk T."/>
            <person name="White J."/>
            <person name="Yandava C."/>
            <person name="Liu Y."/>
            <person name="Xu Q."/>
            <person name="Lander E."/>
            <person name="Nusbaum C."/>
            <person name="Galagan J."/>
            <person name="Birren B."/>
        </authorList>
    </citation>
    <scope>NUCLEOTIDE SEQUENCE [LARGE SCALE GENOMIC DNA]</scope>
    <source>
        <strain evidence="2 3">101-4-CHN</strain>
    </source>
</reference>
<evidence type="ECO:0000313" key="2">
    <source>
        <dbReference type="EMBL" id="EEU31041.1"/>
    </source>
</evidence>
<keyword evidence="3" id="KW-1185">Reference proteome</keyword>
<dbReference type="OrthoDB" id="2280877at2"/>
<proteinExistence type="predicted"/>
<sequence>MPVLANDNSQKPIVEARSSDKVMYYYKLPTEPVTNPCHVLGTQGATSGTNTATLGSTPTKQFNIKDTGSKNQQRVVNVVMTKGDGFKTDVARDLYMVWQNGWTMPLWRVDWNTLRKNASGKQVVDAEFALVKISALPETEALNTAIAQNVTFEVTGETRRYDDNGNPFTLSAEDFDEGMFTAVAKYYNFTKPGQIGSGENGGLVSTATDDSKAGDASGTVPMSQKLTAGSDSASSNQ</sequence>
<evidence type="ECO:0000313" key="3">
    <source>
        <dbReference type="Proteomes" id="UP000003987"/>
    </source>
</evidence>
<protein>
    <submittedName>
        <fullName evidence="2">Uncharacterized protein</fullName>
    </submittedName>
</protein>